<proteinExistence type="predicted"/>
<gene>
    <name evidence="3" type="ORF">ABLG96_10175</name>
</gene>
<evidence type="ECO:0000256" key="1">
    <source>
        <dbReference type="ARBA" id="ARBA00023002"/>
    </source>
</evidence>
<keyword evidence="1" id="KW-0560">Oxidoreductase</keyword>
<dbReference type="Pfam" id="PF00296">
    <property type="entry name" value="Bac_luciferase"/>
    <property type="match status" value="1"/>
</dbReference>
<name>A0AAU8DVV4_9ACTN</name>
<dbReference type="PANTHER" id="PTHR43244">
    <property type="match status" value="1"/>
</dbReference>
<dbReference type="CDD" id="cd01097">
    <property type="entry name" value="Tetrahydromethanopterin_reductase"/>
    <property type="match status" value="1"/>
</dbReference>
<feature type="domain" description="Luciferase-like" evidence="2">
    <location>
        <begin position="8"/>
        <end position="290"/>
    </location>
</feature>
<dbReference type="GO" id="GO:0016705">
    <property type="term" value="F:oxidoreductase activity, acting on paired donors, with incorporation or reduction of molecular oxygen"/>
    <property type="evidence" value="ECO:0007669"/>
    <property type="project" value="InterPro"/>
</dbReference>
<protein>
    <submittedName>
        <fullName evidence="3">LLM class flavin-dependent oxidoreductase</fullName>
    </submittedName>
</protein>
<dbReference type="PANTHER" id="PTHR43244:SF1">
    <property type="entry name" value="5,10-METHYLENETETRAHYDROMETHANOPTERIN REDUCTASE"/>
    <property type="match status" value="1"/>
</dbReference>
<dbReference type="InterPro" id="IPR011251">
    <property type="entry name" value="Luciferase-like_dom"/>
</dbReference>
<accession>A0AAU8DVV4</accession>
<dbReference type="Gene3D" id="3.20.20.30">
    <property type="entry name" value="Luciferase-like domain"/>
    <property type="match status" value="1"/>
</dbReference>
<reference evidence="3" key="1">
    <citation type="submission" date="2024-05" db="EMBL/GenBank/DDBJ databases">
        <authorList>
            <person name="Cai S.Y."/>
            <person name="Jin L.M."/>
            <person name="Li H.R."/>
        </authorList>
    </citation>
    <scope>NUCLEOTIDE SEQUENCE</scope>
    <source>
        <strain evidence="3">A5-74</strain>
    </source>
</reference>
<dbReference type="InterPro" id="IPR036661">
    <property type="entry name" value="Luciferase-like_sf"/>
</dbReference>
<dbReference type="SUPFAM" id="SSF51679">
    <property type="entry name" value="Bacterial luciferase-like"/>
    <property type="match status" value="1"/>
</dbReference>
<dbReference type="EMBL" id="CP159218">
    <property type="protein sequence ID" value="XCG65605.1"/>
    <property type="molecule type" value="Genomic_DNA"/>
</dbReference>
<dbReference type="RefSeq" id="WP_353651210.1">
    <property type="nucleotide sequence ID" value="NZ_CP159218.1"/>
</dbReference>
<dbReference type="AlphaFoldDB" id="A0AAU8DVV4"/>
<sequence length="333" mass="34332">MSIALQTDKTPAAYAELAAAAEHAGFDGVSVFADLGFQPPGPALTTIAAHTHAVRLGVACHSPAYTHPVDIAAQVATLDLFSGGRAYCGLARGAWLDGLGIPDAGGLDRLAESVTVIRALLDGDDRGFTGRHLQLPRGFRLNGTLPEQRPPMLIGTWGRRTARMAGELGVEEVKIGGSANPAMTALMRSWLPPEVRLVVGAVTVCDSDPDVARTLARQQVCLYLDVVGALDPTVGIAPPLLADLRSFVKSGDTEAAAELVSEELLDAFTFAGTADQIAVHARACLAAGADRIEFGTPHGPDPVRGVELLGSVLPQIRSAAAAAGTGAAATRAG</sequence>
<evidence type="ECO:0000313" key="3">
    <source>
        <dbReference type="EMBL" id="XCG65605.1"/>
    </source>
</evidence>
<organism evidence="3">
    <name type="scientific">Nakamurella sp. A5-74</name>
    <dbReference type="NCBI Taxonomy" id="3158264"/>
    <lineage>
        <taxon>Bacteria</taxon>
        <taxon>Bacillati</taxon>
        <taxon>Actinomycetota</taxon>
        <taxon>Actinomycetes</taxon>
        <taxon>Nakamurellales</taxon>
        <taxon>Nakamurellaceae</taxon>
        <taxon>Nakamurella</taxon>
    </lineage>
</organism>
<dbReference type="InterPro" id="IPR050564">
    <property type="entry name" value="F420-G6PD/mer"/>
</dbReference>
<evidence type="ECO:0000259" key="2">
    <source>
        <dbReference type="Pfam" id="PF00296"/>
    </source>
</evidence>